<name>A0ABW1CWG4_9ACTN</name>
<dbReference type="SUPFAM" id="SSF143212">
    <property type="entry name" value="Rv2632c-like"/>
    <property type="match status" value="1"/>
</dbReference>
<dbReference type="PROSITE" id="PS50937">
    <property type="entry name" value="HTH_MERR_2"/>
    <property type="match status" value="1"/>
</dbReference>
<gene>
    <name evidence="2" type="ORF">ACFPZ3_35920</name>
</gene>
<feature type="domain" description="HTH merR-type" evidence="1">
    <location>
        <begin position="17"/>
        <end position="40"/>
    </location>
</feature>
<evidence type="ECO:0000259" key="1">
    <source>
        <dbReference type="PROSITE" id="PS50937"/>
    </source>
</evidence>
<evidence type="ECO:0000313" key="3">
    <source>
        <dbReference type="Proteomes" id="UP001596058"/>
    </source>
</evidence>
<dbReference type="InterPro" id="IPR000551">
    <property type="entry name" value="MerR-type_HTH_dom"/>
</dbReference>
<proteinExistence type="predicted"/>
<keyword evidence="3" id="KW-1185">Reference proteome</keyword>
<protein>
    <submittedName>
        <fullName evidence="2">DsRBD fold-containing protein</fullName>
    </submittedName>
</protein>
<dbReference type="Pfam" id="PF08962">
    <property type="entry name" value="Rv2632c-like"/>
    <property type="match status" value="1"/>
</dbReference>
<evidence type="ECO:0000313" key="2">
    <source>
        <dbReference type="EMBL" id="MFC5829283.1"/>
    </source>
</evidence>
<dbReference type="InterPro" id="IPR015057">
    <property type="entry name" value="Rv2632c-like"/>
</dbReference>
<dbReference type="Proteomes" id="UP001596058">
    <property type="component" value="Unassembled WGS sequence"/>
</dbReference>
<sequence length="220" mass="23502">MASPDAHTTPAFPASRRLAGITVRTLHHYDEIGLLTQRSAISPPGVGLAMTLLALFDLDTAFVRWRASSPSTTGGRKTPWDGWARSTHPDRELCGVTLGRGGWMVGDNLVANIGFTGLRPGSPRGKEVWPMEGKEWTVRISLAEAGDTTSAQAALTTGKGERVVGNGRARRSPGDPEVPEIGDELAVSRALADLAQKLAVITKHDISESTDESPTPTRSW</sequence>
<organism evidence="2 3">
    <name type="scientific">Nonomuraea insulae</name>
    <dbReference type="NCBI Taxonomy" id="1616787"/>
    <lineage>
        <taxon>Bacteria</taxon>
        <taxon>Bacillati</taxon>
        <taxon>Actinomycetota</taxon>
        <taxon>Actinomycetes</taxon>
        <taxon>Streptosporangiales</taxon>
        <taxon>Streptosporangiaceae</taxon>
        <taxon>Nonomuraea</taxon>
    </lineage>
</organism>
<dbReference type="Gene3D" id="3.30.160.240">
    <property type="entry name" value="Rv1738"/>
    <property type="match status" value="1"/>
</dbReference>
<accession>A0ABW1CWG4</accession>
<dbReference type="EMBL" id="JBHSPA010000045">
    <property type="protein sequence ID" value="MFC5829283.1"/>
    <property type="molecule type" value="Genomic_DNA"/>
</dbReference>
<reference evidence="3" key="1">
    <citation type="journal article" date="2019" name="Int. J. Syst. Evol. Microbiol.">
        <title>The Global Catalogue of Microorganisms (GCM) 10K type strain sequencing project: providing services to taxonomists for standard genome sequencing and annotation.</title>
        <authorList>
            <consortium name="The Broad Institute Genomics Platform"/>
            <consortium name="The Broad Institute Genome Sequencing Center for Infectious Disease"/>
            <person name="Wu L."/>
            <person name="Ma J."/>
        </authorList>
    </citation>
    <scope>NUCLEOTIDE SEQUENCE [LARGE SCALE GENOMIC DNA]</scope>
    <source>
        <strain evidence="3">CCUG 53903</strain>
    </source>
</reference>
<dbReference type="RefSeq" id="WP_379518772.1">
    <property type="nucleotide sequence ID" value="NZ_JBHSPA010000045.1"/>
</dbReference>
<dbReference type="InterPro" id="IPR038070">
    <property type="entry name" value="Rv2632c-like_sf"/>
</dbReference>
<comment type="caution">
    <text evidence="2">The sequence shown here is derived from an EMBL/GenBank/DDBJ whole genome shotgun (WGS) entry which is preliminary data.</text>
</comment>